<evidence type="ECO:0000313" key="2">
    <source>
        <dbReference type="Proteomes" id="UP000221024"/>
    </source>
</evidence>
<keyword evidence="2" id="KW-1185">Reference proteome</keyword>
<dbReference type="EMBL" id="PDEP01000005">
    <property type="protein sequence ID" value="PEN07749.1"/>
    <property type="molecule type" value="Genomic_DNA"/>
</dbReference>
<dbReference type="Proteomes" id="UP000221024">
    <property type="component" value="Unassembled WGS sequence"/>
</dbReference>
<evidence type="ECO:0008006" key="3">
    <source>
        <dbReference type="Google" id="ProtNLM"/>
    </source>
</evidence>
<evidence type="ECO:0000313" key="1">
    <source>
        <dbReference type="EMBL" id="PEN07749.1"/>
    </source>
</evidence>
<dbReference type="InterPro" id="IPR047676">
    <property type="entry name" value="FxLYD_dom"/>
</dbReference>
<gene>
    <name evidence="1" type="ORF">CRI93_07125</name>
</gene>
<reference evidence="1 2" key="1">
    <citation type="submission" date="2017-10" db="EMBL/GenBank/DDBJ databases">
        <title>Draft genome of Longimonas halophila.</title>
        <authorList>
            <person name="Goh K.M."/>
            <person name="Shamsir M.S."/>
            <person name="Lim S.W."/>
        </authorList>
    </citation>
    <scope>NUCLEOTIDE SEQUENCE [LARGE SCALE GENOMIC DNA]</scope>
    <source>
        <strain evidence="1 2">KCTC 42399</strain>
    </source>
</reference>
<sequence length="110" mass="11758">MLSLLLLGGIGVGCGSDASSRSEDIEVRNFRYVEQPNGEREFTADVHNTGSEDIPIAQIEVSLFDETGAQMGTQHIEVEDIPSNGSRSFTQALAHDGPVGQARVNSVMVP</sequence>
<proteinExistence type="predicted"/>
<organism evidence="1 2">
    <name type="scientific">Longimonas halophila</name>
    <dbReference type="NCBI Taxonomy" id="1469170"/>
    <lineage>
        <taxon>Bacteria</taxon>
        <taxon>Pseudomonadati</taxon>
        <taxon>Rhodothermota</taxon>
        <taxon>Rhodothermia</taxon>
        <taxon>Rhodothermales</taxon>
        <taxon>Salisaetaceae</taxon>
        <taxon>Longimonas</taxon>
    </lineage>
</organism>
<comment type="caution">
    <text evidence="1">The sequence shown here is derived from an EMBL/GenBank/DDBJ whole genome shotgun (WGS) entry which is preliminary data.</text>
</comment>
<name>A0A2H3NMR7_9BACT</name>
<dbReference type="AlphaFoldDB" id="A0A2H3NMR7"/>
<dbReference type="NCBIfam" id="NF038353">
    <property type="entry name" value="FxLYD_dom"/>
    <property type="match status" value="1"/>
</dbReference>
<accession>A0A2H3NMR7</accession>
<protein>
    <recommendedName>
        <fullName evidence="3">CARDB domain-containing protein</fullName>
    </recommendedName>
</protein>